<dbReference type="EMBL" id="MU167486">
    <property type="protein sequence ID" value="KAG0140023.1"/>
    <property type="molecule type" value="Genomic_DNA"/>
</dbReference>
<gene>
    <name evidence="1" type="ORF">CROQUDRAFT_100709</name>
</gene>
<reference evidence="1" key="1">
    <citation type="submission" date="2013-11" db="EMBL/GenBank/DDBJ databases">
        <title>Genome sequence of the fusiform rust pathogen reveals effectors for host alternation and coevolution with pine.</title>
        <authorList>
            <consortium name="DOE Joint Genome Institute"/>
            <person name="Smith K."/>
            <person name="Pendleton A."/>
            <person name="Kubisiak T."/>
            <person name="Anderson C."/>
            <person name="Salamov A."/>
            <person name="Aerts A."/>
            <person name="Riley R."/>
            <person name="Clum A."/>
            <person name="Lindquist E."/>
            <person name="Ence D."/>
            <person name="Campbell M."/>
            <person name="Kronenberg Z."/>
            <person name="Feau N."/>
            <person name="Dhillon B."/>
            <person name="Hamelin R."/>
            <person name="Burleigh J."/>
            <person name="Smith J."/>
            <person name="Yandell M."/>
            <person name="Nelson C."/>
            <person name="Grigoriev I."/>
            <person name="Davis J."/>
        </authorList>
    </citation>
    <scope>NUCLEOTIDE SEQUENCE</scope>
    <source>
        <strain evidence="1">G11</strain>
    </source>
</reference>
<proteinExistence type="predicted"/>
<sequence>MHSYLCLMDKHPDLQRALVKAYEAKKIQLDVQSQLITQMQEQATAETNHFKT</sequence>
<evidence type="ECO:0000313" key="2">
    <source>
        <dbReference type="Proteomes" id="UP000886653"/>
    </source>
</evidence>
<protein>
    <submittedName>
        <fullName evidence="1">Uncharacterized protein</fullName>
    </submittedName>
</protein>
<accession>A0A9P6N6I5</accession>
<organism evidence="1 2">
    <name type="scientific">Cronartium quercuum f. sp. fusiforme G11</name>
    <dbReference type="NCBI Taxonomy" id="708437"/>
    <lineage>
        <taxon>Eukaryota</taxon>
        <taxon>Fungi</taxon>
        <taxon>Dikarya</taxon>
        <taxon>Basidiomycota</taxon>
        <taxon>Pucciniomycotina</taxon>
        <taxon>Pucciniomycetes</taxon>
        <taxon>Pucciniales</taxon>
        <taxon>Coleosporiaceae</taxon>
        <taxon>Cronartium</taxon>
    </lineage>
</organism>
<dbReference type="Proteomes" id="UP000886653">
    <property type="component" value="Unassembled WGS sequence"/>
</dbReference>
<evidence type="ECO:0000313" key="1">
    <source>
        <dbReference type="EMBL" id="KAG0140023.1"/>
    </source>
</evidence>
<name>A0A9P6N6I5_9BASI</name>
<keyword evidence="2" id="KW-1185">Reference proteome</keyword>
<comment type="caution">
    <text evidence="1">The sequence shown here is derived from an EMBL/GenBank/DDBJ whole genome shotgun (WGS) entry which is preliminary data.</text>
</comment>
<dbReference type="AlphaFoldDB" id="A0A9P6N6I5"/>